<evidence type="ECO:0000313" key="4">
    <source>
        <dbReference type="Proteomes" id="UP000008898"/>
    </source>
</evidence>
<feature type="domain" description="HMA" evidence="2">
    <location>
        <begin position="1"/>
        <end position="66"/>
    </location>
</feature>
<evidence type="ECO:0000256" key="1">
    <source>
        <dbReference type="ARBA" id="ARBA00022723"/>
    </source>
</evidence>
<reference evidence="3 4" key="2">
    <citation type="journal article" date="2012" name="Environ. Microbiol.">
        <title>Characterization of the first alginolytic operons in a marine bacterium: from their emergence in marine Flavobacteriia to their independent transfers to marine Proteobacteria and human gut Bacteroides.</title>
        <authorList>
            <person name="Thomas F."/>
            <person name="Barbeyron T."/>
            <person name="Tonon T."/>
            <person name="Genicot S."/>
            <person name="Czjzek M."/>
            <person name="Michel G."/>
        </authorList>
    </citation>
    <scope>NUCLEOTIDE SEQUENCE [LARGE SCALE GENOMIC DNA]</scope>
    <source>
        <strain evidence="4">DSM 12802 / CCUG 47099 / CIP 106680 / NCIMB 13871 / Dsij</strain>
    </source>
</reference>
<dbReference type="Proteomes" id="UP000008898">
    <property type="component" value="Chromosome"/>
</dbReference>
<gene>
    <name evidence="3" type="ordered locus">zobellia_295</name>
</gene>
<evidence type="ECO:0000259" key="2">
    <source>
        <dbReference type="PROSITE" id="PS50846"/>
    </source>
</evidence>
<dbReference type="RefSeq" id="WP_013991681.1">
    <property type="nucleotide sequence ID" value="NC_015844.1"/>
</dbReference>
<proteinExistence type="predicted"/>
<accession>G0L968</accession>
<dbReference type="KEGG" id="zga:ZOBELLIA_295"/>
<dbReference type="OrthoDB" id="677920at2"/>
<dbReference type="Gene3D" id="3.30.70.100">
    <property type="match status" value="1"/>
</dbReference>
<dbReference type="PROSITE" id="PS01047">
    <property type="entry name" value="HMA_1"/>
    <property type="match status" value="1"/>
</dbReference>
<dbReference type="SUPFAM" id="SSF55008">
    <property type="entry name" value="HMA, heavy metal-associated domain"/>
    <property type="match status" value="1"/>
</dbReference>
<dbReference type="InterPro" id="IPR006121">
    <property type="entry name" value="HMA_dom"/>
</dbReference>
<protein>
    <submittedName>
        <fullName evidence="3">Heavy metal binding protein</fullName>
    </submittedName>
</protein>
<dbReference type="HOGENOM" id="CLU_134973_5_4_10"/>
<evidence type="ECO:0000313" key="3">
    <source>
        <dbReference type="EMBL" id="CAZ94368.1"/>
    </source>
</evidence>
<sequence length="90" mass="9539">MKTTIIVQNLKCGGCAHTITSKISGMEGISNLRVDVASAKVSFVHEDINDALVVKDRLKALGYPSIESDNSMAAKAISFFSCATGKMSKS</sequence>
<name>G0L968_ZOBGA</name>
<dbReference type="AlphaFoldDB" id="G0L968"/>
<dbReference type="PROSITE" id="PS50846">
    <property type="entry name" value="HMA_2"/>
    <property type="match status" value="1"/>
</dbReference>
<dbReference type="InterPro" id="IPR036163">
    <property type="entry name" value="HMA_dom_sf"/>
</dbReference>
<keyword evidence="4" id="KW-1185">Reference proteome</keyword>
<dbReference type="Pfam" id="PF00403">
    <property type="entry name" value="HMA"/>
    <property type="match status" value="1"/>
</dbReference>
<dbReference type="EMBL" id="FP476056">
    <property type="protein sequence ID" value="CAZ94368.1"/>
    <property type="molecule type" value="Genomic_DNA"/>
</dbReference>
<dbReference type="GO" id="GO:0046872">
    <property type="term" value="F:metal ion binding"/>
    <property type="evidence" value="ECO:0007669"/>
    <property type="project" value="UniProtKB-KW"/>
</dbReference>
<keyword evidence="1" id="KW-0479">Metal-binding</keyword>
<organism evidence="3 4">
    <name type="scientific">Zobellia galactanivorans (strain DSM 12802 / CCUG 47099 / CIP 106680 / NCIMB 13871 / Dsij)</name>
    <dbReference type="NCBI Taxonomy" id="63186"/>
    <lineage>
        <taxon>Bacteria</taxon>
        <taxon>Pseudomonadati</taxon>
        <taxon>Bacteroidota</taxon>
        <taxon>Flavobacteriia</taxon>
        <taxon>Flavobacteriales</taxon>
        <taxon>Flavobacteriaceae</taxon>
        <taxon>Zobellia</taxon>
    </lineage>
</organism>
<dbReference type="CDD" id="cd00371">
    <property type="entry name" value="HMA"/>
    <property type="match status" value="1"/>
</dbReference>
<dbReference type="InterPro" id="IPR017969">
    <property type="entry name" value="Heavy-metal-associated_CS"/>
</dbReference>
<dbReference type="STRING" id="63186.ZOBELLIA_295"/>
<reference evidence="4" key="1">
    <citation type="submission" date="2009-07" db="EMBL/GenBank/DDBJ databases">
        <title>Complete genome sequence of Zobellia galactanivorans Dsij.</title>
        <authorList>
            <consortium name="Genoscope - CEA"/>
        </authorList>
    </citation>
    <scope>NUCLEOTIDE SEQUENCE [LARGE SCALE GENOMIC DNA]</scope>
    <source>
        <strain evidence="4">DSM 12802 / CCUG 47099 / CIP 106680 / NCIMB 13871 / Dsij</strain>
    </source>
</reference>